<dbReference type="PANTHER" id="PTHR42648:SF32">
    <property type="entry name" value="RIBONUCLEASE H-LIKE DOMAIN, GAG-PRE-INTEGRASE DOMAIN PROTEIN-RELATED"/>
    <property type="match status" value="1"/>
</dbReference>
<dbReference type="PANTHER" id="PTHR42648">
    <property type="entry name" value="TRANSPOSASE, PUTATIVE-RELATED"/>
    <property type="match status" value="1"/>
</dbReference>
<dbReference type="InterPro" id="IPR039537">
    <property type="entry name" value="Retrotran_Ty1/copia-like"/>
</dbReference>
<feature type="region of interest" description="Disordered" evidence="3">
    <location>
        <begin position="1168"/>
        <end position="1227"/>
    </location>
</feature>
<dbReference type="InterPro" id="IPR036397">
    <property type="entry name" value="RNaseH_sf"/>
</dbReference>
<dbReference type="Gene3D" id="3.30.420.10">
    <property type="entry name" value="Ribonuclease H-like superfamily/Ribonuclease H"/>
    <property type="match status" value="1"/>
</dbReference>
<dbReference type="Pfam" id="PF13976">
    <property type="entry name" value="gag_pre-integrs"/>
    <property type="match status" value="1"/>
</dbReference>
<keyword evidence="2" id="KW-0378">Hydrolase</keyword>
<accession>A0ABQ4X7M4</accession>
<gene>
    <name evidence="5" type="ORF">Tco_0656023</name>
</gene>
<reference evidence="5" key="2">
    <citation type="submission" date="2022-01" db="EMBL/GenBank/DDBJ databases">
        <authorList>
            <person name="Yamashiro T."/>
            <person name="Shiraishi A."/>
            <person name="Satake H."/>
            <person name="Nakayama K."/>
        </authorList>
    </citation>
    <scope>NUCLEOTIDE SEQUENCE</scope>
</reference>
<keyword evidence="1" id="KW-0479">Metal-binding</keyword>
<proteinExistence type="predicted"/>
<evidence type="ECO:0000256" key="1">
    <source>
        <dbReference type="ARBA" id="ARBA00022723"/>
    </source>
</evidence>
<evidence type="ECO:0000313" key="6">
    <source>
        <dbReference type="Proteomes" id="UP001151760"/>
    </source>
</evidence>
<evidence type="ECO:0000259" key="4">
    <source>
        <dbReference type="PROSITE" id="PS50994"/>
    </source>
</evidence>
<dbReference type="EMBL" id="BQNB010009275">
    <property type="protein sequence ID" value="GJS61239.1"/>
    <property type="molecule type" value="Genomic_DNA"/>
</dbReference>
<dbReference type="Pfam" id="PF00665">
    <property type="entry name" value="rve"/>
    <property type="match status" value="1"/>
</dbReference>
<reference evidence="5" key="1">
    <citation type="journal article" date="2022" name="Int. J. Mol. Sci.">
        <title>Draft Genome of Tanacetum Coccineum: Genomic Comparison of Closely Related Tanacetum-Family Plants.</title>
        <authorList>
            <person name="Yamashiro T."/>
            <person name="Shiraishi A."/>
            <person name="Nakayama K."/>
            <person name="Satake H."/>
        </authorList>
    </citation>
    <scope>NUCLEOTIDE SEQUENCE</scope>
</reference>
<dbReference type="InterPro" id="IPR013103">
    <property type="entry name" value="RVT_2"/>
</dbReference>
<feature type="compositionally biased region" description="Basic and acidic residues" evidence="3">
    <location>
        <begin position="437"/>
        <end position="463"/>
    </location>
</feature>
<organism evidence="5 6">
    <name type="scientific">Tanacetum coccineum</name>
    <dbReference type="NCBI Taxonomy" id="301880"/>
    <lineage>
        <taxon>Eukaryota</taxon>
        <taxon>Viridiplantae</taxon>
        <taxon>Streptophyta</taxon>
        <taxon>Embryophyta</taxon>
        <taxon>Tracheophyta</taxon>
        <taxon>Spermatophyta</taxon>
        <taxon>Magnoliopsida</taxon>
        <taxon>eudicotyledons</taxon>
        <taxon>Gunneridae</taxon>
        <taxon>Pentapetalae</taxon>
        <taxon>asterids</taxon>
        <taxon>campanulids</taxon>
        <taxon>Asterales</taxon>
        <taxon>Asteraceae</taxon>
        <taxon>Asteroideae</taxon>
        <taxon>Anthemideae</taxon>
        <taxon>Anthemidinae</taxon>
        <taxon>Tanacetum</taxon>
    </lineage>
</organism>
<dbReference type="CDD" id="cd09272">
    <property type="entry name" value="RNase_HI_RT_Ty1"/>
    <property type="match status" value="1"/>
</dbReference>
<dbReference type="SUPFAM" id="SSF53098">
    <property type="entry name" value="Ribonuclease H-like"/>
    <property type="match status" value="1"/>
</dbReference>
<dbReference type="InterPro" id="IPR025724">
    <property type="entry name" value="GAG-pre-integrase_dom"/>
</dbReference>
<dbReference type="Pfam" id="PF07727">
    <property type="entry name" value="RVT_2"/>
    <property type="match status" value="1"/>
</dbReference>
<name>A0ABQ4X7M4_9ASTR</name>
<dbReference type="Proteomes" id="UP001151760">
    <property type="component" value="Unassembled WGS sequence"/>
</dbReference>
<dbReference type="PROSITE" id="PS50994">
    <property type="entry name" value="INTEGRASE"/>
    <property type="match status" value="1"/>
</dbReference>
<comment type="caution">
    <text evidence="5">The sequence shown here is derived from an EMBL/GenBank/DDBJ whole genome shotgun (WGS) entry which is preliminary data.</text>
</comment>
<evidence type="ECO:0000256" key="2">
    <source>
        <dbReference type="ARBA" id="ARBA00022801"/>
    </source>
</evidence>
<sequence>MTGNRCFLSEYEDHDGGLVCFGDGKGRISGKGKIKSGTLVFDDVYFCKELKYNLFSVSQICDKKNNVLFTDTECLVLSSDFKLPNENQVLLRFPRKDNIYSVDLKSVVPTKGLTCLFAKATIDESNLWHRRLRHINFKNINKLVRGNLVRGLPSNIFENDHSCVACQKGKQHKASYKAKLVNTISIPLHMLHMDLFGPTNVRNLMRKSYCLVVTDDYSRFSWVFFLATKDETSGILKNFITEIENQLDSKVKVIRSDNGTEFKNSIMNQLCEEKGIKREFSVARTPQQNGVAKRKNRTLIEAARTMLVDSRLPITFWAEAVNTACYVLNRVLVTKPHNKTPYELIRGRPPLIEFMKPFGCHVTILNTRDHLGKFDGKANEGYFVGYYVVSKAIRIFDTDSLTKSMNYVSVVAGNQPNDIAGIRDNFVAGLKVNEQDDGFKPTEVHENEDINGKKPTEVHDNEAFNKGGMNDQDTRSEFERLLQQEKQSNSTNNLNTVSTPVTAVGPSFTANEPSSPVSAVGPFSPFKYVFDLPRAQNVIPIDDSRIFEGAYDDETMGVEADNNNLNTTIQVIPIINALGYSTFCCNPDLEVLHIPTTRIHKDHPLELIIGDLHSALLTRRQSQQNLLEHALVFSNKKDERGIVVMNKARLVAQGHTQDEGIDYDEVFAPVARIKAIRLFLAYASFKDFVVYQMDVKSAFLYEKIEEEVYVCQPPGFEDPNFPDKVYKVEKALYGLHQAPRAWYETLSSYLLDNGYHRGQIDKSLFIKRHEDDILLIQIYVDDIIFGSTKKEMSVEFEKTMHRRFQMSYMGELTFFLGLQVKQKDNGIFIRQDKYVAEILMKFDFATIKTASTPIEPNKTLLKDEEADDVDVHLYRLMIGLLMYLTASIPDIMFAVCACASDYGGASIDRKSTTGGCQFLGKRLNLWQCKKQTIVANSTTEAKYVATANCCGQVLWIQNQMLDYGFDFMHTKINIDNESIITIVKNPKLHGKTKHIEIKHHFIKDCHEKKLIQTIKIHTDQNVGDLLTKGFDVSRFKKHCLRGGIYDGIFLQVLVSNHITNGHQFTMSHRHQELASPKQTTIGKDFSNPLIVDSLLKTIWLSMHHVIAMKHWLFKGKRQMVDSLSNHKEIYAIPSHSKKIFANMRMKGNKFSGRVTPLFPTMLVQAQEVEEEGSADPVDPIESLPSTSQSQPRQESRKSKKKTTKVSHPSGSPNAMEDEPVTHFSSDP</sequence>
<dbReference type="SUPFAM" id="SSF56672">
    <property type="entry name" value="DNA/RNA polymerases"/>
    <property type="match status" value="1"/>
</dbReference>
<protein>
    <submittedName>
        <fullName evidence="5">Retrovirus-related pol polyprotein from transposon TNT 1-94</fullName>
    </submittedName>
</protein>
<evidence type="ECO:0000313" key="5">
    <source>
        <dbReference type="EMBL" id="GJS61239.1"/>
    </source>
</evidence>
<feature type="region of interest" description="Disordered" evidence="3">
    <location>
        <begin position="437"/>
        <end position="472"/>
    </location>
</feature>
<keyword evidence="6" id="KW-1185">Reference proteome</keyword>
<feature type="compositionally biased region" description="Polar residues" evidence="3">
    <location>
        <begin position="1183"/>
        <end position="1192"/>
    </location>
</feature>
<feature type="domain" description="Integrase catalytic" evidence="4">
    <location>
        <begin position="183"/>
        <end position="349"/>
    </location>
</feature>
<dbReference type="InterPro" id="IPR012337">
    <property type="entry name" value="RNaseH-like_sf"/>
</dbReference>
<dbReference type="InterPro" id="IPR043502">
    <property type="entry name" value="DNA/RNA_pol_sf"/>
</dbReference>
<evidence type="ECO:0000256" key="3">
    <source>
        <dbReference type="SAM" id="MobiDB-lite"/>
    </source>
</evidence>
<dbReference type="InterPro" id="IPR001584">
    <property type="entry name" value="Integrase_cat-core"/>
</dbReference>